<evidence type="ECO:0000313" key="7">
    <source>
        <dbReference type="EMBL" id="KAJ4457925.1"/>
    </source>
</evidence>
<reference evidence="7" key="1">
    <citation type="journal article" date="2022" name="bioRxiv">
        <title>Genomics of Preaxostyla Flagellates Illuminates Evolutionary Transitions and the Path Towards Mitochondrial Loss.</title>
        <authorList>
            <person name="Novak L.V.F."/>
            <person name="Treitli S.C."/>
            <person name="Pyrih J."/>
            <person name="Halakuc P."/>
            <person name="Pipaliya S.V."/>
            <person name="Vacek V."/>
            <person name="Brzon O."/>
            <person name="Soukal P."/>
            <person name="Eme L."/>
            <person name="Dacks J.B."/>
            <person name="Karnkowska A."/>
            <person name="Elias M."/>
            <person name="Hampl V."/>
        </authorList>
    </citation>
    <scope>NUCLEOTIDE SEQUENCE</scope>
    <source>
        <strain evidence="7">RCP-MX</strain>
    </source>
</reference>
<evidence type="ECO:0000256" key="2">
    <source>
        <dbReference type="ARBA" id="ARBA00009415"/>
    </source>
</evidence>
<keyword evidence="4" id="KW-0966">Cell projection</keyword>
<evidence type="ECO:0000256" key="4">
    <source>
        <dbReference type="ARBA" id="ARBA00023273"/>
    </source>
</evidence>
<feature type="compositionally biased region" description="Acidic residues" evidence="6">
    <location>
        <begin position="520"/>
        <end position="546"/>
    </location>
</feature>
<feature type="compositionally biased region" description="Acidic residues" evidence="6">
    <location>
        <begin position="196"/>
        <end position="208"/>
    </location>
</feature>
<proteinExistence type="inferred from homology"/>
<comment type="similarity">
    <text evidence="2">Belongs to the IFT57 family.</text>
</comment>
<feature type="region of interest" description="Disordered" evidence="6">
    <location>
        <begin position="504"/>
        <end position="569"/>
    </location>
</feature>
<dbReference type="Pfam" id="PF10498">
    <property type="entry name" value="IFT57"/>
    <property type="match status" value="2"/>
</dbReference>
<feature type="region of interest" description="Disordered" evidence="6">
    <location>
        <begin position="196"/>
        <end position="222"/>
    </location>
</feature>
<accession>A0ABQ8UKD1</accession>
<name>A0ABQ8UKD1_9EUKA</name>
<protein>
    <submittedName>
        <fullName evidence="7">Intraflagellar transport protein 57</fullName>
    </submittedName>
</protein>
<evidence type="ECO:0000256" key="1">
    <source>
        <dbReference type="ARBA" id="ARBA00004138"/>
    </source>
</evidence>
<evidence type="ECO:0000256" key="3">
    <source>
        <dbReference type="ARBA" id="ARBA00023069"/>
    </source>
</evidence>
<gene>
    <name evidence="7" type="ORF">PAPYR_6447</name>
</gene>
<keyword evidence="8" id="KW-1185">Reference proteome</keyword>
<dbReference type="Proteomes" id="UP001141327">
    <property type="component" value="Unassembled WGS sequence"/>
</dbReference>
<keyword evidence="3" id="KW-0969">Cilium</keyword>
<comment type="subcellular location">
    <subcellularLocation>
        <location evidence="1">Cell projection</location>
        <location evidence="1">Cilium</location>
    </subcellularLocation>
</comment>
<evidence type="ECO:0000256" key="6">
    <source>
        <dbReference type="SAM" id="MobiDB-lite"/>
    </source>
</evidence>
<comment type="caution">
    <text evidence="7">The sequence shown here is derived from an EMBL/GenBank/DDBJ whole genome shotgun (WGS) entry which is preliminary data.</text>
</comment>
<dbReference type="EMBL" id="JAPMOS010000037">
    <property type="protein sequence ID" value="KAJ4457925.1"/>
    <property type="molecule type" value="Genomic_DNA"/>
</dbReference>
<feature type="coiled-coil region" evidence="5">
    <location>
        <begin position="397"/>
        <end position="424"/>
    </location>
</feature>
<evidence type="ECO:0000256" key="5">
    <source>
        <dbReference type="SAM" id="Coils"/>
    </source>
</evidence>
<dbReference type="InterPro" id="IPR019530">
    <property type="entry name" value="Intra-flagellar_transport_57"/>
</dbReference>
<dbReference type="PANTHER" id="PTHR16011">
    <property type="entry name" value="IFT57/HIPPI"/>
    <property type="match status" value="1"/>
</dbReference>
<evidence type="ECO:0000313" key="8">
    <source>
        <dbReference type="Proteomes" id="UP001141327"/>
    </source>
</evidence>
<organism evidence="7 8">
    <name type="scientific">Paratrimastix pyriformis</name>
    <dbReference type="NCBI Taxonomy" id="342808"/>
    <lineage>
        <taxon>Eukaryota</taxon>
        <taxon>Metamonada</taxon>
        <taxon>Preaxostyla</taxon>
        <taxon>Paratrimastigidae</taxon>
        <taxon>Paratrimastix</taxon>
    </lineage>
</organism>
<sequence length="569" mass="60724">MTEPITGCSFLPETGSTSFLQASSSLNSGTQNGGVCPYFKPTAISKARDFCTRCLAHFFPNLAIPCQNAASPFMVMDDVLEKLKLLDYEQNFCRVLNFRPLTRIHFAVAAKNKSEQFYQFACLIAWLSELLGHRLEHAPQLADDPNASTTNILSQLRALGFNTDFPPAQITQGWGDAVCAVLNGLCDLENLLIEEGDGEGSVDSDEDGATAVRPTPPPAGMADAPGVAALPGAAKSLGSGSGPVMVSRLSDLPPSLLPPQAGSPVRGAPAPASTIPDRPVVVVRDASCDATGWRVEAERVGPQLRTRISTVLSIQSKDWRSRIEAMHADHQALKAAMGPVVADLGSMGRETAADLSKIEHRERYFNAQCDHLTSQHRAVAVDQKAAAAECRKGSEAVAELSAQLAREAEALEALKGQMDEYGNTLSDTGPLMKLRHAYKALKLKPDAARLPSVLLIHPPPTCSPAASSPRPCPRVCLAGQGEIRQMNLRIGVLQHGLLRARVADTAGDEEQVEKARGPGEEDEEEGSSGEEGDDQPDGSLPEEDDGREPPSGRGRPFDQPLGASRGGRR</sequence>
<dbReference type="PANTHER" id="PTHR16011:SF0">
    <property type="entry name" value="INTRAFLAGELLAR TRANSPORT PROTEIN 57 HOMOLOG"/>
    <property type="match status" value="1"/>
</dbReference>
<keyword evidence="5" id="KW-0175">Coiled coil</keyword>